<gene>
    <name evidence="1" type="ORF">phiGrn1_0288</name>
</gene>
<evidence type="ECO:0000313" key="2">
    <source>
        <dbReference type="Proteomes" id="UP000230575"/>
    </source>
</evidence>
<dbReference type="Proteomes" id="UP000230575">
    <property type="component" value="Segment"/>
</dbReference>
<organism evidence="1 2">
    <name type="scientific">Vibrio phage phi-Grn1</name>
    <dbReference type="NCBI Taxonomy" id="1747713"/>
    <lineage>
        <taxon>Viruses</taxon>
        <taxon>Duplodnaviria</taxon>
        <taxon>Heunggongvirae</taxon>
        <taxon>Uroviricota</taxon>
        <taxon>Caudoviricetes</taxon>
        <taxon>Pantevenvirales</taxon>
        <taxon>Straboviridae</taxon>
        <taxon>Schizotequatrovirus</taxon>
        <taxon>Schizotequatrovirus valkk3</taxon>
    </lineage>
</organism>
<protein>
    <submittedName>
        <fullName evidence="1">Uncharacterized protein</fullName>
    </submittedName>
</protein>
<reference evidence="1 2" key="1">
    <citation type="journal article" date="2016" name="Front. Microbiol.">
        <title>Comparative Functional Genomic Analysis of Two Vibrio Phages Reveals Complex Metabolic Interactions with the Host Cell.</title>
        <authorList>
            <person name="Skliros D."/>
            <person name="Kalatzis P.G."/>
            <person name="Katharios P."/>
            <person name="Flemetakis E."/>
        </authorList>
    </citation>
    <scope>NUCLEOTIDE SEQUENCE [LARGE SCALE GENOMIC DNA]</scope>
</reference>
<sequence>MKRIERHKKVVDKKAIMPSGSMVRVETYYNTWSGYLNCLDSGDGIRGIEQPTYMLVSDNGAFYSVEEDKVNGNKQTQTKYDGQLVLVHARLKLSAKDWDWYPCKWKSGRLVYAYKETDFVDEEHELVVGEIIDIYAASDSTSSYAHDATVVVSRPTQIAVETYGKLVVFTVGSDTDELVSDCGDYRIDGRYAASQYDEELHS</sequence>
<name>A0A126HGE1_9CAUD</name>
<proteinExistence type="predicted"/>
<dbReference type="EMBL" id="KT919972">
    <property type="protein sequence ID" value="ALP47068.1"/>
    <property type="molecule type" value="Genomic_DNA"/>
</dbReference>
<evidence type="ECO:0000313" key="1">
    <source>
        <dbReference type="EMBL" id="ALP47068.1"/>
    </source>
</evidence>
<accession>A0A126HGE1</accession>